<name>A0ACC0KNY9_CHOFU</name>
<organism evidence="1 2">
    <name type="scientific">Choristoneura fumiferana</name>
    <name type="common">Spruce budworm moth</name>
    <name type="synonym">Archips fumiferana</name>
    <dbReference type="NCBI Taxonomy" id="7141"/>
    <lineage>
        <taxon>Eukaryota</taxon>
        <taxon>Metazoa</taxon>
        <taxon>Ecdysozoa</taxon>
        <taxon>Arthropoda</taxon>
        <taxon>Hexapoda</taxon>
        <taxon>Insecta</taxon>
        <taxon>Pterygota</taxon>
        <taxon>Neoptera</taxon>
        <taxon>Endopterygota</taxon>
        <taxon>Lepidoptera</taxon>
        <taxon>Glossata</taxon>
        <taxon>Ditrysia</taxon>
        <taxon>Tortricoidea</taxon>
        <taxon>Tortricidae</taxon>
        <taxon>Tortricinae</taxon>
        <taxon>Choristoneura</taxon>
    </lineage>
</organism>
<proteinExistence type="predicted"/>
<dbReference type="EMBL" id="CM046118">
    <property type="protein sequence ID" value="KAI8437990.1"/>
    <property type="molecule type" value="Genomic_DNA"/>
</dbReference>
<evidence type="ECO:0000313" key="1">
    <source>
        <dbReference type="EMBL" id="KAI8437990.1"/>
    </source>
</evidence>
<gene>
    <name evidence="1" type="ORF">MSG28_010648</name>
</gene>
<accession>A0ACC0KNY9</accession>
<evidence type="ECO:0000313" key="2">
    <source>
        <dbReference type="Proteomes" id="UP001064048"/>
    </source>
</evidence>
<protein>
    <submittedName>
        <fullName evidence="1">Uncharacterized protein</fullName>
    </submittedName>
</protein>
<keyword evidence="2" id="KW-1185">Reference proteome</keyword>
<reference evidence="1 2" key="1">
    <citation type="journal article" date="2022" name="Genome Biol. Evol.">
        <title>The Spruce Budworm Genome: Reconstructing the Evolutionary History of Antifreeze Proteins.</title>
        <authorList>
            <person name="Beliveau C."/>
            <person name="Gagne P."/>
            <person name="Picq S."/>
            <person name="Vernygora O."/>
            <person name="Keeling C.I."/>
            <person name="Pinkney K."/>
            <person name="Doucet D."/>
            <person name="Wen F."/>
            <person name="Johnston J.S."/>
            <person name="Maaroufi H."/>
            <person name="Boyle B."/>
            <person name="Laroche J."/>
            <person name="Dewar K."/>
            <person name="Juretic N."/>
            <person name="Blackburn G."/>
            <person name="Nisole A."/>
            <person name="Brunet B."/>
            <person name="Brandao M."/>
            <person name="Lumley L."/>
            <person name="Duan J."/>
            <person name="Quan G."/>
            <person name="Lucarotti C.J."/>
            <person name="Roe A.D."/>
            <person name="Sperling F.A.H."/>
            <person name="Levesque R.C."/>
            <person name="Cusson M."/>
        </authorList>
    </citation>
    <scope>NUCLEOTIDE SEQUENCE [LARGE SCALE GENOMIC DNA]</scope>
    <source>
        <strain evidence="1">Glfc:IPQL:Cfum</strain>
    </source>
</reference>
<comment type="caution">
    <text evidence="1">The sequence shown here is derived from an EMBL/GenBank/DDBJ whole genome shotgun (WGS) entry which is preliminary data.</text>
</comment>
<dbReference type="Proteomes" id="UP001064048">
    <property type="component" value="Chromosome 18"/>
</dbReference>
<sequence>MPDTLFLSTGVSLGLLAGIVSGVCYIVANGITWPKVTQPYTMLPVVRPTTTTTQQTTGGGLTTGSMVYGCVTLKMSSG</sequence>